<sequence length="406" mass="47564">MDPFDIMLNPENVIPYYQPVLSADTQQVIGYEVLAYFQNSSDDVQNLGWFFKDSTIPDEFRLELKNVVLQKALDYYLNTDSSIELFFHYDALLLYKDNGEALLSLLQEYADRGLNLNKIIIQLKEEFPADQLDSVQKLFFYMKTMGLRIALNDFGERNGNLDRLAKIKPNLVKLDVGFLHDHELPHLYRDVHHSISLLSRKIGATLMFTGITSYNQLNYAWRNGGRYYQGSYLGRPQREFVAVDFCKEKIQTDFQHFVNFERKKIKAQLALTNEINQQFKTTLNTIKPEDTYDEMLLKIGNACANYGFRVFICNDEGLQLSSNAEKNKDGNWELLPKGRQKNWSWRPYFLENIARMNVEKKGILSDLYTDIEREEQIRTYSYPISETLYIFLDIPYAYLFEQEGLL</sequence>
<evidence type="ECO:0000313" key="3">
    <source>
        <dbReference type="Proteomes" id="UP001209318"/>
    </source>
</evidence>
<dbReference type="EMBL" id="JAOUSF010000004">
    <property type="protein sequence ID" value="MCU9614421.1"/>
    <property type="molecule type" value="Genomic_DNA"/>
</dbReference>
<evidence type="ECO:0000313" key="2">
    <source>
        <dbReference type="EMBL" id="MCU9614421.1"/>
    </source>
</evidence>
<dbReference type="SMART" id="SM00052">
    <property type="entry name" value="EAL"/>
    <property type="match status" value="1"/>
</dbReference>
<dbReference type="SUPFAM" id="SSF141868">
    <property type="entry name" value="EAL domain-like"/>
    <property type="match status" value="1"/>
</dbReference>
<feature type="domain" description="EAL" evidence="1">
    <location>
        <begin position="1"/>
        <end position="250"/>
    </location>
</feature>
<dbReference type="Gene3D" id="3.30.450.20">
    <property type="entry name" value="PAS domain"/>
    <property type="match status" value="1"/>
</dbReference>
<reference evidence="2" key="1">
    <citation type="submission" date="2022-10" db="EMBL/GenBank/DDBJ databases">
        <title>Description of Fervidibacillus gen. nov. in the family Fervidibacillaceae fam. nov. with two species, Fervidibacillus albus sp. nov., and Fervidibacillus halotolerans sp. nov., isolated from tidal flat sediments.</title>
        <authorList>
            <person name="Kwon K.K."/>
            <person name="Yang S.-H."/>
        </authorList>
    </citation>
    <scope>NUCLEOTIDE SEQUENCE</scope>
    <source>
        <strain evidence="2">JCM 19140</strain>
    </source>
</reference>
<accession>A0AAE3IW06</accession>
<evidence type="ECO:0000259" key="1">
    <source>
        <dbReference type="PROSITE" id="PS50883"/>
    </source>
</evidence>
<dbReference type="Proteomes" id="UP001209318">
    <property type="component" value="Unassembled WGS sequence"/>
</dbReference>
<dbReference type="InterPro" id="IPR050706">
    <property type="entry name" value="Cyclic-di-GMP_PDE-like"/>
</dbReference>
<keyword evidence="3" id="KW-1185">Reference proteome</keyword>
<dbReference type="InterPro" id="IPR001633">
    <property type="entry name" value="EAL_dom"/>
</dbReference>
<comment type="caution">
    <text evidence="2">The sequence shown here is derived from an EMBL/GenBank/DDBJ whole genome shotgun (WGS) entry which is preliminary data.</text>
</comment>
<protein>
    <submittedName>
        <fullName evidence="2">EAL domain-containing protein</fullName>
    </submittedName>
</protein>
<dbReference type="RefSeq" id="WP_263073696.1">
    <property type="nucleotide sequence ID" value="NZ_JAOUSF010000004.1"/>
</dbReference>
<dbReference type="InterPro" id="IPR018842">
    <property type="entry name" value="YkuI_C"/>
</dbReference>
<dbReference type="Pfam" id="PF10388">
    <property type="entry name" value="YkuI_C"/>
    <property type="match status" value="1"/>
</dbReference>
<gene>
    <name evidence="2" type="ORF">OEV98_12825</name>
</gene>
<dbReference type="PROSITE" id="PS50883">
    <property type="entry name" value="EAL"/>
    <property type="match status" value="1"/>
</dbReference>
<dbReference type="PANTHER" id="PTHR33121:SF82">
    <property type="entry name" value="SIGNAL TRANSDUCTION PROTEIN CONTAINING A EAL DOMAIN"/>
    <property type="match status" value="1"/>
</dbReference>
<dbReference type="Pfam" id="PF00563">
    <property type="entry name" value="EAL"/>
    <property type="match status" value="1"/>
</dbReference>
<dbReference type="AlphaFoldDB" id="A0AAE3IW06"/>
<dbReference type="PANTHER" id="PTHR33121">
    <property type="entry name" value="CYCLIC DI-GMP PHOSPHODIESTERASE PDEF"/>
    <property type="match status" value="1"/>
</dbReference>
<dbReference type="Gene3D" id="3.20.20.450">
    <property type="entry name" value="EAL domain"/>
    <property type="match status" value="1"/>
</dbReference>
<dbReference type="InterPro" id="IPR035919">
    <property type="entry name" value="EAL_sf"/>
</dbReference>
<proteinExistence type="predicted"/>
<dbReference type="SUPFAM" id="SSF103190">
    <property type="entry name" value="Sensory domain-like"/>
    <property type="match status" value="1"/>
</dbReference>
<dbReference type="InterPro" id="IPR029151">
    <property type="entry name" value="Sensor-like_sf"/>
</dbReference>
<organism evidence="2 3">
    <name type="scientific">Perspicuibacillus lycopersici</name>
    <dbReference type="NCBI Taxonomy" id="1325689"/>
    <lineage>
        <taxon>Bacteria</taxon>
        <taxon>Bacillati</taxon>
        <taxon>Bacillota</taxon>
        <taxon>Bacilli</taxon>
        <taxon>Bacillales</taxon>
        <taxon>Bacillaceae</taxon>
        <taxon>Perspicuibacillus</taxon>
    </lineage>
</organism>
<name>A0AAE3IW06_9BACI</name>
<dbReference type="GO" id="GO:0071111">
    <property type="term" value="F:cyclic-guanylate-specific phosphodiesterase activity"/>
    <property type="evidence" value="ECO:0007669"/>
    <property type="project" value="InterPro"/>
</dbReference>
<dbReference type="CDD" id="cd01948">
    <property type="entry name" value="EAL"/>
    <property type="match status" value="1"/>
</dbReference>